<evidence type="ECO:0000259" key="2">
    <source>
        <dbReference type="PROSITE" id="PS50110"/>
    </source>
</evidence>
<dbReference type="PROSITE" id="PS50110">
    <property type="entry name" value="RESPONSE_REGULATORY"/>
    <property type="match status" value="1"/>
</dbReference>
<feature type="domain" description="Response regulatory" evidence="2">
    <location>
        <begin position="10"/>
        <end position="128"/>
    </location>
</feature>
<proteinExistence type="predicted"/>
<dbReference type="PANTHER" id="PTHR43228:SF1">
    <property type="entry name" value="TWO-COMPONENT RESPONSE REGULATOR ARR22"/>
    <property type="match status" value="1"/>
</dbReference>
<keyword evidence="1" id="KW-0597">Phosphoprotein</keyword>
<dbReference type="AlphaFoldDB" id="A0AB39USP0"/>
<feature type="modified residue" description="4-aspartylphosphate" evidence="1">
    <location>
        <position position="60"/>
    </location>
</feature>
<dbReference type="InterPro" id="IPR052048">
    <property type="entry name" value="ST_Response_Regulator"/>
</dbReference>
<organism evidence="3">
    <name type="scientific">Thermohahella caldifontis</name>
    <dbReference type="NCBI Taxonomy" id="3142973"/>
    <lineage>
        <taxon>Bacteria</taxon>
        <taxon>Pseudomonadati</taxon>
        <taxon>Pseudomonadota</taxon>
        <taxon>Gammaproteobacteria</taxon>
        <taxon>Oceanospirillales</taxon>
        <taxon>Hahellaceae</taxon>
        <taxon>Thermohahella</taxon>
    </lineage>
</organism>
<dbReference type="KEGG" id="tcd:AAIA72_09190"/>
<dbReference type="EMBL" id="CP154858">
    <property type="protein sequence ID" value="XDT70986.1"/>
    <property type="molecule type" value="Genomic_DNA"/>
</dbReference>
<evidence type="ECO:0000256" key="1">
    <source>
        <dbReference type="PROSITE-ProRule" id="PRU00169"/>
    </source>
</evidence>
<dbReference type="SUPFAM" id="SSF52172">
    <property type="entry name" value="CheY-like"/>
    <property type="match status" value="1"/>
</dbReference>
<dbReference type="Gene3D" id="3.40.50.2300">
    <property type="match status" value="1"/>
</dbReference>
<dbReference type="SMART" id="SM00448">
    <property type="entry name" value="REC"/>
    <property type="match status" value="1"/>
</dbReference>
<reference evidence="3" key="1">
    <citation type="submission" date="2024-05" db="EMBL/GenBank/DDBJ databases">
        <title>Genome sequencing of novel strain.</title>
        <authorList>
            <person name="Ganbat D."/>
            <person name="Ganbat S."/>
            <person name="Lee S.-J."/>
        </authorList>
    </citation>
    <scope>NUCLEOTIDE SEQUENCE</scope>
    <source>
        <strain evidence="3">SMD15-11</strain>
    </source>
</reference>
<gene>
    <name evidence="3" type="ORF">AAIA72_09190</name>
</gene>
<dbReference type="Pfam" id="PF00072">
    <property type="entry name" value="Response_reg"/>
    <property type="match status" value="1"/>
</dbReference>
<accession>A0AB39USP0</accession>
<dbReference type="PANTHER" id="PTHR43228">
    <property type="entry name" value="TWO-COMPONENT RESPONSE REGULATOR"/>
    <property type="match status" value="1"/>
</dbReference>
<dbReference type="InterPro" id="IPR011006">
    <property type="entry name" value="CheY-like_superfamily"/>
</dbReference>
<name>A0AB39USP0_9GAMM</name>
<dbReference type="GO" id="GO:0000160">
    <property type="term" value="P:phosphorelay signal transduction system"/>
    <property type="evidence" value="ECO:0007669"/>
    <property type="project" value="InterPro"/>
</dbReference>
<dbReference type="InterPro" id="IPR001789">
    <property type="entry name" value="Sig_transdc_resp-reg_receiver"/>
</dbReference>
<evidence type="ECO:0000313" key="3">
    <source>
        <dbReference type="EMBL" id="XDT70986.1"/>
    </source>
</evidence>
<protein>
    <submittedName>
        <fullName evidence="3">Response regulator</fullName>
    </submittedName>
</protein>
<sequence length="180" mass="20580">MLSREYRNSRFLVVDANLKVRLTLEKYLRSFGAWVIDLAADGAEAVGKCAGGLYDVVICDYQLPGRTGQQVLEELRVKALLRHTSLFVMMSSETTREMVLGAIDHQPDAYINKPITCDVLKARLDALLVDNEVLYEIKHAMDMQRWSEAIQRCEEKIIKGSKYSRWCQKPWASFTFGKTI</sequence>
<dbReference type="RefSeq" id="WP_369600027.1">
    <property type="nucleotide sequence ID" value="NZ_CP154858.1"/>
</dbReference>